<dbReference type="RefSeq" id="WP_332520482.1">
    <property type="nucleotide sequence ID" value="NZ_JANRHA010000012.1"/>
</dbReference>
<gene>
    <name evidence="1" type="ORF">NVS88_17345</name>
</gene>
<protein>
    <submittedName>
        <fullName evidence="1">Uncharacterized protein</fullName>
    </submittedName>
</protein>
<proteinExistence type="predicted"/>
<reference evidence="1" key="1">
    <citation type="submission" date="2022-08" db="EMBL/GenBank/DDBJ databases">
        <title>Genome analysis of Corynebacteriales strain.</title>
        <authorList>
            <person name="Lee S.D."/>
        </authorList>
    </citation>
    <scope>NUCLEOTIDE SEQUENCE</scope>
    <source>
        <strain evidence="1">D3-21</strain>
    </source>
</reference>
<dbReference type="AlphaFoldDB" id="A0A9X4M6V1"/>
<comment type="caution">
    <text evidence="1">The sequence shown here is derived from an EMBL/GenBank/DDBJ whole genome shotgun (WGS) entry which is preliminary data.</text>
</comment>
<keyword evidence="2" id="KW-1185">Reference proteome</keyword>
<sequence>MGSLEGVIAAMIPTLGSAVAGDGLFATFLGSVQGITGVKPAA</sequence>
<organism evidence="1 2">
    <name type="scientific">Speluncibacter jeojiensis</name>
    <dbReference type="NCBI Taxonomy" id="2710754"/>
    <lineage>
        <taxon>Bacteria</taxon>
        <taxon>Bacillati</taxon>
        <taxon>Actinomycetota</taxon>
        <taxon>Actinomycetes</taxon>
        <taxon>Mycobacteriales</taxon>
        <taxon>Speluncibacteraceae</taxon>
        <taxon>Speluncibacter</taxon>
    </lineage>
</organism>
<dbReference type="Proteomes" id="UP001152755">
    <property type="component" value="Unassembled WGS sequence"/>
</dbReference>
<accession>A0A9X4M6V1</accession>
<evidence type="ECO:0000313" key="2">
    <source>
        <dbReference type="Proteomes" id="UP001152755"/>
    </source>
</evidence>
<evidence type="ECO:0000313" key="1">
    <source>
        <dbReference type="EMBL" id="MDG3016323.1"/>
    </source>
</evidence>
<dbReference type="EMBL" id="JANRHA010000012">
    <property type="protein sequence ID" value="MDG3016323.1"/>
    <property type="molecule type" value="Genomic_DNA"/>
</dbReference>
<name>A0A9X4M6V1_9ACTN</name>